<dbReference type="PANTHER" id="PTHR34413:SF2">
    <property type="entry name" value="PROPHAGE TAIL FIBER ASSEMBLY PROTEIN HOMOLOG TFAE-RELATED"/>
    <property type="match status" value="1"/>
</dbReference>
<dbReference type="PANTHER" id="PTHR34413">
    <property type="entry name" value="PROPHAGE TAIL FIBER ASSEMBLY PROTEIN HOMOLOG TFAE-RELATED-RELATED"/>
    <property type="match status" value="1"/>
</dbReference>
<dbReference type="Proteomes" id="UP000220836">
    <property type="component" value="Unassembled WGS sequence"/>
</dbReference>
<evidence type="ECO:0000313" key="5">
    <source>
        <dbReference type="Proteomes" id="UP000220836"/>
    </source>
</evidence>
<keyword evidence="5" id="KW-1185">Reference proteome</keyword>
<dbReference type="RefSeq" id="WP_170125861.1">
    <property type="nucleotide sequence ID" value="NZ_FXYH01000006.1"/>
</dbReference>
<sequence length="711" mass="79683">MSDRALGQVFDLPPLPPFVQAQELLADALPLLSAPNRILTSEAAERYVRVETRGVWQNFDPDVTPYMVEPANTSQSRLYKGGAFLGPAQSGKTMSLITLALRPVVCEPSPVLIIHMDRPSRDRWVEESLNPVIANSPEIADRLGKSRDDNTFSRKRFRGMRLNLGYPTPQWLSSAKYRLVLLTDFDHFPPELGVRKDAPEGSAFTMALQRIKTYLSRGFVFAESTPAWPVVQGEDVPDATGLHEMPAVRYGIVPLYNRGTRGRWYWECRDCGELFEPTFDKLHFNEDLSPREAGESAEMECPACHCLIGSQHKNEFNRSALHGTGGWLHETEDGQDLVPLADSKVRGTEIASWALNGAAATFANWSDLVARKIDAEREYDKLGDDLDLARFYYTDLGQPYKREARANDDELNLTFLKDHLQEAEKGIAPSWTRFITISVDVQGTYFPVQITAWGEDGQAQVVDRFDFTVPPKDAPNVQVGDEGETRTLDPARYFEDWQVLEALAQRVIPVAGAGYGLRAIRVVVDFQGKPGVSDNAEKFIRARRRANEGDRWRTSRGQGGWKVPFRYKYDFPDRGHGGKQARNIKLLTVATDRLKDTLAASLKRALGGVGAFWLPSWMRKDEAMLGEYVAEERLSDGWDKKPGQVRNEGTDLSVLARAVAEEKGLSRVDWAAPPRWALGGPQNEFAVLSNDQGDEKQKPRASQPARINFLS</sequence>
<evidence type="ECO:0000256" key="1">
    <source>
        <dbReference type="SAM" id="MobiDB-lite"/>
    </source>
</evidence>
<dbReference type="GO" id="GO:0016887">
    <property type="term" value="F:ATP hydrolysis activity"/>
    <property type="evidence" value="ECO:0007669"/>
    <property type="project" value="InterPro"/>
</dbReference>
<dbReference type="Pfam" id="PF05876">
    <property type="entry name" value="GpA_ATPase"/>
    <property type="match status" value="1"/>
</dbReference>
<evidence type="ECO:0000313" key="4">
    <source>
        <dbReference type="EMBL" id="SMX40593.1"/>
    </source>
</evidence>
<dbReference type="EMBL" id="FXYH01000006">
    <property type="protein sequence ID" value="SMX40593.1"/>
    <property type="molecule type" value="Genomic_DNA"/>
</dbReference>
<dbReference type="InterPro" id="IPR046454">
    <property type="entry name" value="GpA_endonuclease"/>
</dbReference>
<organism evidence="4 5">
    <name type="scientific">Pelagimonas varians</name>
    <dbReference type="NCBI Taxonomy" id="696760"/>
    <lineage>
        <taxon>Bacteria</taxon>
        <taxon>Pseudomonadati</taxon>
        <taxon>Pseudomonadota</taxon>
        <taxon>Alphaproteobacteria</taxon>
        <taxon>Rhodobacterales</taxon>
        <taxon>Roseobacteraceae</taxon>
        <taxon>Pelagimonas</taxon>
    </lineage>
</organism>
<feature type="region of interest" description="Disordered" evidence="1">
    <location>
        <begin position="681"/>
        <end position="711"/>
    </location>
</feature>
<feature type="domain" description="Phage terminase large subunit GpA ATPase" evidence="2">
    <location>
        <begin position="58"/>
        <end position="320"/>
    </location>
</feature>
<dbReference type="GO" id="GO:0004519">
    <property type="term" value="F:endonuclease activity"/>
    <property type="evidence" value="ECO:0007669"/>
    <property type="project" value="InterPro"/>
</dbReference>
<evidence type="ECO:0000259" key="3">
    <source>
        <dbReference type="Pfam" id="PF20454"/>
    </source>
</evidence>
<evidence type="ECO:0000259" key="2">
    <source>
        <dbReference type="Pfam" id="PF05876"/>
    </source>
</evidence>
<name>A0A238KCN1_9RHOB</name>
<dbReference type="Pfam" id="PF20454">
    <property type="entry name" value="GpA_nuclease"/>
    <property type="match status" value="1"/>
</dbReference>
<dbReference type="InterPro" id="IPR051220">
    <property type="entry name" value="TFA_Chaperone"/>
</dbReference>
<feature type="domain" description="Terminase large subunit GpA endonuclease" evidence="3">
    <location>
        <begin position="350"/>
        <end position="670"/>
    </location>
</feature>
<gene>
    <name evidence="4" type="ORF">PEV8663_02053</name>
</gene>
<proteinExistence type="predicted"/>
<dbReference type="InterPro" id="IPR046453">
    <property type="entry name" value="GpA_ATPase"/>
</dbReference>
<protein>
    <submittedName>
        <fullName evidence="4">Phage terminase large subunit (GpA)</fullName>
    </submittedName>
</protein>
<accession>A0A238KCN1</accession>
<dbReference type="AlphaFoldDB" id="A0A238KCN1"/>
<reference evidence="4 5" key="1">
    <citation type="submission" date="2017-05" db="EMBL/GenBank/DDBJ databases">
        <authorList>
            <person name="Song R."/>
            <person name="Chenine A.L."/>
            <person name="Ruprecht R.M."/>
        </authorList>
    </citation>
    <scope>NUCLEOTIDE SEQUENCE [LARGE SCALE GENOMIC DNA]</scope>
    <source>
        <strain evidence="4 5">CECT 8663</strain>
    </source>
</reference>